<evidence type="ECO:0000256" key="6">
    <source>
        <dbReference type="PROSITE-ProRule" id="PRU00169"/>
    </source>
</evidence>
<dbReference type="EMBL" id="AYYX01000042">
    <property type="protein sequence ID" value="KRM86855.1"/>
    <property type="molecule type" value="Genomic_DNA"/>
</dbReference>
<dbReference type="GO" id="GO:0005829">
    <property type="term" value="C:cytosol"/>
    <property type="evidence" value="ECO:0007669"/>
    <property type="project" value="TreeGrafter"/>
</dbReference>
<dbReference type="Pfam" id="PF00486">
    <property type="entry name" value="Trans_reg_C"/>
    <property type="match status" value="1"/>
</dbReference>
<dbReference type="PROSITE" id="PS51755">
    <property type="entry name" value="OMPR_PHOB"/>
    <property type="match status" value="1"/>
</dbReference>
<keyword evidence="10" id="KW-0407">Ion channel</keyword>
<protein>
    <submittedName>
        <fullName evidence="10">Osmosensitive K+ channel response regulator</fullName>
    </submittedName>
</protein>
<keyword evidence="5" id="KW-0804">Transcription</keyword>
<dbReference type="InterPro" id="IPR011006">
    <property type="entry name" value="CheY-like_superfamily"/>
</dbReference>
<keyword evidence="2" id="KW-0902">Two-component regulatory system</keyword>
<dbReference type="GO" id="GO:0006355">
    <property type="term" value="P:regulation of DNA-templated transcription"/>
    <property type="evidence" value="ECO:0007669"/>
    <property type="project" value="InterPro"/>
</dbReference>
<feature type="DNA-binding region" description="OmpR/PhoB-type" evidence="7">
    <location>
        <begin position="125"/>
        <end position="224"/>
    </location>
</feature>
<dbReference type="InterPro" id="IPR039420">
    <property type="entry name" value="WalR-like"/>
</dbReference>
<evidence type="ECO:0000313" key="10">
    <source>
        <dbReference type="EMBL" id="KRM86855.1"/>
    </source>
</evidence>
<keyword evidence="3" id="KW-0805">Transcription regulation</keyword>
<dbReference type="CDD" id="cd00383">
    <property type="entry name" value="trans_reg_C"/>
    <property type="match status" value="1"/>
</dbReference>
<dbReference type="GO" id="GO:0032993">
    <property type="term" value="C:protein-DNA complex"/>
    <property type="evidence" value="ECO:0007669"/>
    <property type="project" value="TreeGrafter"/>
</dbReference>
<feature type="domain" description="OmpR/PhoB-type" evidence="9">
    <location>
        <begin position="125"/>
        <end position="224"/>
    </location>
</feature>
<dbReference type="Pfam" id="PF00072">
    <property type="entry name" value="Response_reg"/>
    <property type="match status" value="1"/>
</dbReference>
<organism evidence="10 11">
    <name type="scientific">Liquorilactobacillus vini DSM 20605</name>
    <dbReference type="NCBI Taxonomy" id="1133569"/>
    <lineage>
        <taxon>Bacteria</taxon>
        <taxon>Bacillati</taxon>
        <taxon>Bacillota</taxon>
        <taxon>Bacilli</taxon>
        <taxon>Lactobacillales</taxon>
        <taxon>Lactobacillaceae</taxon>
        <taxon>Liquorilactobacillus</taxon>
    </lineage>
</organism>
<dbReference type="STRING" id="1133569.FD21_GL001444"/>
<dbReference type="GO" id="GO:0000156">
    <property type="term" value="F:phosphorelay response regulator activity"/>
    <property type="evidence" value="ECO:0007669"/>
    <property type="project" value="TreeGrafter"/>
</dbReference>
<evidence type="ECO:0000256" key="1">
    <source>
        <dbReference type="ARBA" id="ARBA00022553"/>
    </source>
</evidence>
<dbReference type="Proteomes" id="UP000051576">
    <property type="component" value="Unassembled WGS sequence"/>
</dbReference>
<evidence type="ECO:0000256" key="2">
    <source>
        <dbReference type="ARBA" id="ARBA00023012"/>
    </source>
</evidence>
<evidence type="ECO:0000256" key="7">
    <source>
        <dbReference type="PROSITE-ProRule" id="PRU01091"/>
    </source>
</evidence>
<dbReference type="SUPFAM" id="SSF52172">
    <property type="entry name" value="CheY-like"/>
    <property type="match status" value="1"/>
</dbReference>
<evidence type="ECO:0000256" key="4">
    <source>
        <dbReference type="ARBA" id="ARBA00023125"/>
    </source>
</evidence>
<keyword evidence="4 7" id="KW-0238">DNA-binding</keyword>
<keyword evidence="1 6" id="KW-0597">Phosphoprotein</keyword>
<dbReference type="Gene3D" id="6.10.250.690">
    <property type="match status" value="1"/>
</dbReference>
<feature type="modified residue" description="4-aspartylphosphate" evidence="6">
    <location>
        <position position="48"/>
    </location>
</feature>
<gene>
    <name evidence="10" type="ORF">FD21_GL001444</name>
</gene>
<dbReference type="SMART" id="SM00862">
    <property type="entry name" value="Trans_reg_C"/>
    <property type="match status" value="1"/>
</dbReference>
<accession>A0A0R2C5Q5</accession>
<evidence type="ECO:0000259" key="9">
    <source>
        <dbReference type="PROSITE" id="PS51755"/>
    </source>
</evidence>
<dbReference type="PANTHER" id="PTHR48111:SF50">
    <property type="entry name" value="KDP OPERON TRANSCRIPTIONAL REGULATORY PROTEIN KDPE"/>
    <property type="match status" value="1"/>
</dbReference>
<name>A0A0R2C5Q5_9LACO</name>
<evidence type="ECO:0000313" key="11">
    <source>
        <dbReference type="Proteomes" id="UP000051576"/>
    </source>
</evidence>
<reference evidence="10 11" key="1">
    <citation type="journal article" date="2015" name="Genome Announc.">
        <title>Expanding the biotechnology potential of lactobacilli through comparative genomics of 213 strains and associated genera.</title>
        <authorList>
            <person name="Sun Z."/>
            <person name="Harris H.M."/>
            <person name="McCann A."/>
            <person name="Guo C."/>
            <person name="Argimon S."/>
            <person name="Zhang W."/>
            <person name="Yang X."/>
            <person name="Jeffery I.B."/>
            <person name="Cooney J.C."/>
            <person name="Kagawa T.F."/>
            <person name="Liu W."/>
            <person name="Song Y."/>
            <person name="Salvetti E."/>
            <person name="Wrobel A."/>
            <person name="Rasinkangas P."/>
            <person name="Parkhill J."/>
            <person name="Rea M.C."/>
            <person name="O'Sullivan O."/>
            <person name="Ritari J."/>
            <person name="Douillard F.P."/>
            <person name="Paul Ross R."/>
            <person name="Yang R."/>
            <person name="Briner A.E."/>
            <person name="Felis G.E."/>
            <person name="de Vos W.M."/>
            <person name="Barrangou R."/>
            <person name="Klaenhammer T.R."/>
            <person name="Caufield P.W."/>
            <person name="Cui Y."/>
            <person name="Zhang H."/>
            <person name="O'Toole P.W."/>
        </authorList>
    </citation>
    <scope>NUCLEOTIDE SEQUENCE [LARGE SCALE GENOMIC DNA]</scope>
    <source>
        <strain evidence="10 11">DSM 20605</strain>
    </source>
</reference>
<evidence type="ECO:0000256" key="5">
    <source>
        <dbReference type="ARBA" id="ARBA00023163"/>
    </source>
</evidence>
<keyword evidence="10" id="KW-0406">Ion transport</keyword>
<dbReference type="SMART" id="SM00448">
    <property type="entry name" value="REC"/>
    <property type="match status" value="1"/>
</dbReference>
<dbReference type="InterPro" id="IPR036388">
    <property type="entry name" value="WH-like_DNA-bd_sf"/>
</dbReference>
<dbReference type="GO" id="GO:0000976">
    <property type="term" value="F:transcription cis-regulatory region binding"/>
    <property type="evidence" value="ECO:0007669"/>
    <property type="project" value="TreeGrafter"/>
</dbReference>
<dbReference type="PANTHER" id="PTHR48111">
    <property type="entry name" value="REGULATOR OF RPOS"/>
    <property type="match status" value="1"/>
</dbReference>
<keyword evidence="10" id="KW-0813">Transport</keyword>
<dbReference type="Gene3D" id="1.10.10.10">
    <property type="entry name" value="Winged helix-like DNA-binding domain superfamily/Winged helix DNA-binding domain"/>
    <property type="match status" value="1"/>
</dbReference>
<dbReference type="Gene3D" id="3.40.50.2300">
    <property type="match status" value="1"/>
</dbReference>
<evidence type="ECO:0000259" key="8">
    <source>
        <dbReference type="PROSITE" id="PS50110"/>
    </source>
</evidence>
<comment type="caution">
    <text evidence="10">The sequence shown here is derived from an EMBL/GenBank/DDBJ whole genome shotgun (WGS) entry which is preliminary data.</text>
</comment>
<dbReference type="PROSITE" id="PS50110">
    <property type="entry name" value="RESPONSE_REGULATORY"/>
    <property type="match status" value="1"/>
</dbReference>
<dbReference type="InterPro" id="IPR001789">
    <property type="entry name" value="Sig_transdc_resp-reg_receiver"/>
</dbReference>
<dbReference type="CDD" id="cd17574">
    <property type="entry name" value="REC_OmpR"/>
    <property type="match status" value="1"/>
</dbReference>
<sequence>MLVEDDHEVGHLINMALKANHYTVIWVKDGKEALESFKLFEPEVILLDLGLPDIDGIKIIERIRQAELTPIIVVSARNEENDKILALDQGADDYLIKPFSINELLARIRAALRRRNYLENTNDNQRIYQNGDLKIDFLARMAYLKDRPLDLTETTYDLLCLLANNTSKVLTHGYLMRSLWQDKPVSDTTSLRVAIAALRKKIEPDSNAMKFIKTHIGVGYSFMQN</sequence>
<proteinExistence type="predicted"/>
<dbReference type="AlphaFoldDB" id="A0A0R2C5Q5"/>
<dbReference type="GO" id="GO:0034220">
    <property type="term" value="P:monoatomic ion transmembrane transport"/>
    <property type="evidence" value="ECO:0007669"/>
    <property type="project" value="UniProtKB-KW"/>
</dbReference>
<dbReference type="PATRIC" id="fig|1133569.4.peg.1583"/>
<dbReference type="InterPro" id="IPR001867">
    <property type="entry name" value="OmpR/PhoB-type_DNA-bd"/>
</dbReference>
<evidence type="ECO:0000256" key="3">
    <source>
        <dbReference type="ARBA" id="ARBA00023015"/>
    </source>
</evidence>
<dbReference type="eggNOG" id="COG0745">
    <property type="taxonomic scope" value="Bacteria"/>
</dbReference>
<keyword evidence="11" id="KW-1185">Reference proteome</keyword>
<feature type="domain" description="Response regulatory" evidence="8">
    <location>
        <begin position="1"/>
        <end position="112"/>
    </location>
</feature>